<feature type="compositionally biased region" description="Polar residues" evidence="1">
    <location>
        <begin position="78"/>
        <end position="87"/>
    </location>
</feature>
<feature type="compositionally biased region" description="Basic and acidic residues" evidence="1">
    <location>
        <begin position="30"/>
        <end position="39"/>
    </location>
</feature>
<feature type="compositionally biased region" description="Acidic residues" evidence="1">
    <location>
        <begin position="96"/>
        <end position="105"/>
    </location>
</feature>
<name>A0A2P4YCY6_9STRA</name>
<feature type="region of interest" description="Disordered" evidence="1">
    <location>
        <begin position="195"/>
        <end position="289"/>
    </location>
</feature>
<evidence type="ECO:0000313" key="2">
    <source>
        <dbReference type="EMBL" id="POM75677.1"/>
    </source>
</evidence>
<dbReference type="Proteomes" id="UP000237271">
    <property type="component" value="Unassembled WGS sequence"/>
</dbReference>
<accession>A0A2P4YCY6</accession>
<sequence length="319" mass="34270">MAMSKIEQAGVDAKAFKGLISVNSSSASEKAVDQEKESAVRAALVSNSALLKEDKLESTKEEEPAEIEERSDDKINVEVQSEVCNQVSEDKQDIDNPADDDDVNPEQESGSDGGDGGEVDQPESCIAPEQEVSVADALTADSSTEHDEETTAVIQQALSDMAATIEEEITAQSMTPRDIPTVKTEFETPRVEIIDYPEVERDNEVTSEPSVNVSNTPEAVVEEEKEMTPEQPSDIATEAKADTVDQTNVEIEVTEENETPAADSTDAPGESIPVEEAANAQPSAETTAQLTEQNEAVTHDEELEAKAMAKCMCGKCTIM</sequence>
<protein>
    <submittedName>
        <fullName evidence="2">Uncharacterized protein</fullName>
    </submittedName>
</protein>
<feature type="compositionally biased region" description="Polar residues" evidence="1">
    <location>
        <begin position="280"/>
        <end position="289"/>
    </location>
</feature>
<gene>
    <name evidence="2" type="ORF">PHPALM_7185</name>
</gene>
<evidence type="ECO:0000256" key="1">
    <source>
        <dbReference type="SAM" id="MobiDB-lite"/>
    </source>
</evidence>
<proteinExistence type="predicted"/>
<dbReference type="OrthoDB" id="21595at2759"/>
<feature type="compositionally biased region" description="Basic and acidic residues" evidence="1">
    <location>
        <begin position="195"/>
        <end position="204"/>
    </location>
</feature>
<feature type="compositionally biased region" description="Polar residues" evidence="1">
    <location>
        <begin position="206"/>
        <end position="217"/>
    </location>
</feature>
<reference evidence="2 3" key="1">
    <citation type="journal article" date="2017" name="Genome Biol. Evol.">
        <title>Phytophthora megakarya and P. palmivora, closely related causal agents of cacao black pod rot, underwent increases in genome sizes and gene numbers by different mechanisms.</title>
        <authorList>
            <person name="Ali S.S."/>
            <person name="Shao J."/>
            <person name="Lary D.J."/>
            <person name="Kronmiller B."/>
            <person name="Shen D."/>
            <person name="Strem M.D."/>
            <person name="Amoako-Attah I."/>
            <person name="Akrofi A.Y."/>
            <person name="Begoude B.A."/>
            <person name="Ten Hoopen G.M."/>
            <person name="Coulibaly K."/>
            <person name="Kebe B.I."/>
            <person name="Melnick R.L."/>
            <person name="Guiltinan M.J."/>
            <person name="Tyler B.M."/>
            <person name="Meinhardt L.W."/>
            <person name="Bailey B.A."/>
        </authorList>
    </citation>
    <scope>NUCLEOTIDE SEQUENCE [LARGE SCALE GENOMIC DNA]</scope>
    <source>
        <strain evidence="3">sbr112.9</strain>
    </source>
</reference>
<organism evidence="2 3">
    <name type="scientific">Phytophthora palmivora</name>
    <dbReference type="NCBI Taxonomy" id="4796"/>
    <lineage>
        <taxon>Eukaryota</taxon>
        <taxon>Sar</taxon>
        <taxon>Stramenopiles</taxon>
        <taxon>Oomycota</taxon>
        <taxon>Peronosporomycetes</taxon>
        <taxon>Peronosporales</taxon>
        <taxon>Peronosporaceae</taxon>
        <taxon>Phytophthora</taxon>
    </lineage>
</organism>
<dbReference type="EMBL" id="NCKW01003696">
    <property type="protein sequence ID" value="POM75677.1"/>
    <property type="molecule type" value="Genomic_DNA"/>
</dbReference>
<feature type="compositionally biased region" description="Basic and acidic residues" evidence="1">
    <location>
        <begin position="51"/>
        <end position="76"/>
    </location>
</feature>
<evidence type="ECO:0000313" key="3">
    <source>
        <dbReference type="Proteomes" id="UP000237271"/>
    </source>
</evidence>
<keyword evidence="3" id="KW-1185">Reference proteome</keyword>
<dbReference type="AlphaFoldDB" id="A0A2P4YCY6"/>
<comment type="caution">
    <text evidence="2">The sequence shown here is derived from an EMBL/GenBank/DDBJ whole genome shotgun (WGS) entry which is preliminary data.</text>
</comment>
<feature type="region of interest" description="Disordered" evidence="1">
    <location>
        <begin position="22"/>
        <end position="150"/>
    </location>
</feature>